<evidence type="ECO:0000313" key="2">
    <source>
        <dbReference type="Proteomes" id="UP000234275"/>
    </source>
</evidence>
<dbReference type="GeneID" id="36561772"/>
<proteinExistence type="predicted"/>
<dbReference type="OrthoDB" id="5398877at2759"/>
<gene>
    <name evidence="1" type="ORF">P170DRAFT_494313</name>
</gene>
<sequence>MECVSWYNLGDPWCASGYETYHYEVPGHPVGRYCQRPCSDSEQRQCNAQLCDKGRALCSEHATAPRCQLAVKRCEDPVKMPENVCVSEDLRESVLYDTARGTCSVDKSVKPGQYGPGSKDVTLEVVVIGSDERLKVTCSGLSEGGAVGYRSEIGETDGLQCSDFGDRCAVTERSVLDEVVTAGKMLCDREQRAYGKEAVFESKIEQPPDDFLG</sequence>
<dbReference type="EMBL" id="MSFO01000004">
    <property type="protein sequence ID" value="PLB48807.1"/>
    <property type="molecule type" value="Genomic_DNA"/>
</dbReference>
<organism evidence="1 2">
    <name type="scientific">Aspergillus steynii IBT 23096</name>
    <dbReference type="NCBI Taxonomy" id="1392250"/>
    <lineage>
        <taxon>Eukaryota</taxon>
        <taxon>Fungi</taxon>
        <taxon>Dikarya</taxon>
        <taxon>Ascomycota</taxon>
        <taxon>Pezizomycotina</taxon>
        <taxon>Eurotiomycetes</taxon>
        <taxon>Eurotiomycetidae</taxon>
        <taxon>Eurotiales</taxon>
        <taxon>Aspergillaceae</taxon>
        <taxon>Aspergillus</taxon>
        <taxon>Aspergillus subgen. Circumdati</taxon>
    </lineage>
</organism>
<accession>A0A2I2G7D9</accession>
<dbReference type="RefSeq" id="XP_024704109.1">
    <property type="nucleotide sequence ID" value="XM_024854067.1"/>
</dbReference>
<keyword evidence="2" id="KW-1185">Reference proteome</keyword>
<protein>
    <submittedName>
        <fullName evidence="1">Uncharacterized protein</fullName>
    </submittedName>
</protein>
<reference evidence="1 2" key="1">
    <citation type="submission" date="2016-12" db="EMBL/GenBank/DDBJ databases">
        <title>The genomes of Aspergillus section Nigri reveals drivers in fungal speciation.</title>
        <authorList>
            <consortium name="DOE Joint Genome Institute"/>
            <person name="Vesth T.C."/>
            <person name="Nybo J."/>
            <person name="Theobald S."/>
            <person name="Brandl J."/>
            <person name="Frisvad J.C."/>
            <person name="Nielsen K.F."/>
            <person name="Lyhne E.K."/>
            <person name="Kogle M.E."/>
            <person name="Kuo A."/>
            <person name="Riley R."/>
            <person name="Clum A."/>
            <person name="Nolan M."/>
            <person name="Lipzen A."/>
            <person name="Salamov A."/>
            <person name="Henrissat B."/>
            <person name="Wiebenga A."/>
            <person name="De Vries R.P."/>
            <person name="Grigoriev I.V."/>
            <person name="Mortensen U.H."/>
            <person name="Andersen M.R."/>
            <person name="Baker S.E."/>
        </authorList>
    </citation>
    <scope>NUCLEOTIDE SEQUENCE [LARGE SCALE GENOMIC DNA]</scope>
    <source>
        <strain evidence="1 2">IBT 23096</strain>
    </source>
</reference>
<dbReference type="AlphaFoldDB" id="A0A2I2G7D9"/>
<dbReference type="VEuPathDB" id="FungiDB:P170DRAFT_494313"/>
<comment type="caution">
    <text evidence="1">The sequence shown here is derived from an EMBL/GenBank/DDBJ whole genome shotgun (WGS) entry which is preliminary data.</text>
</comment>
<evidence type="ECO:0000313" key="1">
    <source>
        <dbReference type="EMBL" id="PLB48807.1"/>
    </source>
</evidence>
<name>A0A2I2G7D9_9EURO</name>
<dbReference type="Proteomes" id="UP000234275">
    <property type="component" value="Unassembled WGS sequence"/>
</dbReference>